<dbReference type="GO" id="GO:0046983">
    <property type="term" value="F:protein dimerization activity"/>
    <property type="evidence" value="ECO:0007669"/>
    <property type="project" value="InterPro"/>
</dbReference>
<evidence type="ECO:0000256" key="7">
    <source>
        <dbReference type="ARBA" id="ARBA00022777"/>
    </source>
</evidence>
<feature type="transmembrane region" description="Helical" evidence="11">
    <location>
        <begin position="60"/>
        <end position="80"/>
    </location>
</feature>
<reference evidence="14" key="1">
    <citation type="submission" date="2016-10" db="EMBL/GenBank/DDBJ databases">
        <authorList>
            <person name="Varghese N."/>
            <person name="Submissions S."/>
        </authorList>
    </citation>
    <scope>NUCLEOTIDE SEQUENCE [LARGE SCALE GENOMIC DNA]</scope>
    <source>
        <strain evidence="14">DSM 17038</strain>
    </source>
</reference>
<evidence type="ECO:0000256" key="1">
    <source>
        <dbReference type="ARBA" id="ARBA00000085"/>
    </source>
</evidence>
<keyword evidence="5" id="KW-0808">Transferase</keyword>
<organism evidence="13 14">
    <name type="scientific">Desulfotruncus arcticus DSM 17038</name>
    <dbReference type="NCBI Taxonomy" id="1121424"/>
    <lineage>
        <taxon>Bacteria</taxon>
        <taxon>Bacillati</taxon>
        <taxon>Bacillota</taxon>
        <taxon>Clostridia</taxon>
        <taxon>Eubacteriales</taxon>
        <taxon>Desulfallaceae</taxon>
        <taxon>Desulfotruncus</taxon>
    </lineage>
</organism>
<comment type="subcellular location">
    <subcellularLocation>
        <location evidence="2">Cell membrane</location>
        <topology evidence="2">Multi-pass membrane protein</topology>
    </subcellularLocation>
</comment>
<dbReference type="InterPro" id="IPR050482">
    <property type="entry name" value="Sensor_HK_TwoCompSys"/>
</dbReference>
<evidence type="ECO:0000313" key="13">
    <source>
        <dbReference type="EMBL" id="SFG82420.1"/>
    </source>
</evidence>
<keyword evidence="7 13" id="KW-0418">Kinase</keyword>
<dbReference type="CDD" id="cd16917">
    <property type="entry name" value="HATPase_UhpB-NarQ-NarX-like"/>
    <property type="match status" value="1"/>
</dbReference>
<dbReference type="AlphaFoldDB" id="A0A1I2UZQ8"/>
<keyword evidence="9" id="KW-0902">Two-component regulatory system</keyword>
<dbReference type="InterPro" id="IPR036890">
    <property type="entry name" value="HATPase_C_sf"/>
</dbReference>
<feature type="transmembrane region" description="Helical" evidence="11">
    <location>
        <begin position="167"/>
        <end position="187"/>
    </location>
</feature>
<dbReference type="Gene3D" id="1.20.5.1930">
    <property type="match status" value="1"/>
</dbReference>
<dbReference type="InterPro" id="IPR011712">
    <property type="entry name" value="Sig_transdc_His_kin_sub3_dim/P"/>
</dbReference>
<keyword evidence="10 11" id="KW-0472">Membrane</keyword>
<dbReference type="InterPro" id="IPR003594">
    <property type="entry name" value="HATPase_dom"/>
</dbReference>
<evidence type="ECO:0000256" key="9">
    <source>
        <dbReference type="ARBA" id="ARBA00023012"/>
    </source>
</evidence>
<evidence type="ECO:0000256" key="8">
    <source>
        <dbReference type="ARBA" id="ARBA00022989"/>
    </source>
</evidence>
<dbReference type="Pfam" id="PF02518">
    <property type="entry name" value="HATPase_c"/>
    <property type="match status" value="1"/>
</dbReference>
<keyword evidence="4" id="KW-1003">Cell membrane</keyword>
<comment type="catalytic activity">
    <reaction evidence="1">
        <text>ATP + protein L-histidine = ADP + protein N-phospho-L-histidine.</text>
        <dbReference type="EC" id="2.7.13.3"/>
    </reaction>
</comment>
<dbReference type="SUPFAM" id="SSF55874">
    <property type="entry name" value="ATPase domain of HSP90 chaperone/DNA topoisomerase II/histidine kinase"/>
    <property type="match status" value="1"/>
</dbReference>
<gene>
    <name evidence="13" type="ORF">SAMN05660649_02814</name>
</gene>
<dbReference type="Pfam" id="PF07730">
    <property type="entry name" value="HisKA_3"/>
    <property type="match status" value="1"/>
</dbReference>
<evidence type="ECO:0000256" key="2">
    <source>
        <dbReference type="ARBA" id="ARBA00004651"/>
    </source>
</evidence>
<evidence type="ECO:0000259" key="12">
    <source>
        <dbReference type="SMART" id="SM00387"/>
    </source>
</evidence>
<dbReference type="STRING" id="341036.SAMN05660649_02814"/>
<evidence type="ECO:0000256" key="11">
    <source>
        <dbReference type="SAM" id="Phobius"/>
    </source>
</evidence>
<feature type="transmembrane region" description="Helical" evidence="11">
    <location>
        <begin position="86"/>
        <end position="106"/>
    </location>
</feature>
<dbReference type="SMART" id="SM00387">
    <property type="entry name" value="HATPase_c"/>
    <property type="match status" value="1"/>
</dbReference>
<sequence length="582" mass="62879">MSTLTAGKENNSGGIGNLRLLPVFSSGLPGGPRVLELYRYISWLLTSLFYLLGPPDSPVYFKLGVIAALLVAGRVSVYLYEHNSEASTALLGLVSVETVGIALLLIPTGGLDSPFMWYALNPIFMAAVLLPGVYCWLVLCVFLAAASTGTVLLHEAASILTVWGEDSWLVLVFLLLTTAAQLFARLARQLSRAYDSLALAHRVTEHSLAHISSLYQALEAFSSGENPRRLAGLLADYSMKLSGSRVGLCYLELDDGSEYWETVDPEGLLPRGVEKEATSAVGHYLKEGVKSKHYLPVVGADTGKYKLVCLPVQSPGAHYGWLGFGVSDDETENDARAVHFLAELGAVVLERCKTDELAARLLVSEEQNRIAGEIHDGASQYLFSIVYALHALGRRKGSLQDEQVQRQLSLVQETANRAARELRASIYRISPRRRGEQVFIAGMSSYLQRLARLSGVEVDFKHEGDEEDLSPALRKAFYRIVCEATSNAVRHGKCDSIKVSLRMVPGDMCLEISDDGQGFNVIAPACKGLGLANMRSLMSDFNGDFDVQSGSGKGTSVICKVPAGVTADHAHTGGGNIEGCCG</sequence>
<dbReference type="PANTHER" id="PTHR24421">
    <property type="entry name" value="NITRATE/NITRITE SENSOR PROTEIN NARX-RELATED"/>
    <property type="match status" value="1"/>
</dbReference>
<dbReference type="GO" id="GO:0000155">
    <property type="term" value="F:phosphorelay sensor kinase activity"/>
    <property type="evidence" value="ECO:0007669"/>
    <property type="project" value="InterPro"/>
</dbReference>
<keyword evidence="6 11" id="KW-0812">Transmembrane</keyword>
<dbReference type="OrthoDB" id="9781904at2"/>
<feature type="transmembrane region" description="Helical" evidence="11">
    <location>
        <begin position="118"/>
        <end position="147"/>
    </location>
</feature>
<proteinExistence type="predicted"/>
<dbReference type="Gene3D" id="3.30.565.10">
    <property type="entry name" value="Histidine kinase-like ATPase, C-terminal domain"/>
    <property type="match status" value="1"/>
</dbReference>
<accession>A0A1I2UZQ8</accession>
<evidence type="ECO:0000256" key="5">
    <source>
        <dbReference type="ARBA" id="ARBA00022679"/>
    </source>
</evidence>
<dbReference type="Proteomes" id="UP000199337">
    <property type="component" value="Unassembled WGS sequence"/>
</dbReference>
<evidence type="ECO:0000313" key="14">
    <source>
        <dbReference type="Proteomes" id="UP000199337"/>
    </source>
</evidence>
<dbReference type="GO" id="GO:0005886">
    <property type="term" value="C:plasma membrane"/>
    <property type="evidence" value="ECO:0007669"/>
    <property type="project" value="UniProtKB-SubCell"/>
</dbReference>
<dbReference type="RefSeq" id="WP_092472018.1">
    <property type="nucleotide sequence ID" value="NZ_FOOX01000010.1"/>
</dbReference>
<evidence type="ECO:0000256" key="4">
    <source>
        <dbReference type="ARBA" id="ARBA00022475"/>
    </source>
</evidence>
<evidence type="ECO:0000256" key="10">
    <source>
        <dbReference type="ARBA" id="ARBA00023136"/>
    </source>
</evidence>
<dbReference type="PANTHER" id="PTHR24421:SF37">
    <property type="entry name" value="SENSOR HISTIDINE KINASE NARS"/>
    <property type="match status" value="1"/>
</dbReference>
<protein>
    <recommendedName>
        <fullName evidence="3">histidine kinase</fullName>
        <ecNumber evidence="3">2.7.13.3</ecNumber>
    </recommendedName>
</protein>
<keyword evidence="8 11" id="KW-1133">Transmembrane helix</keyword>
<dbReference type="EC" id="2.7.13.3" evidence="3"/>
<name>A0A1I2UZQ8_9FIRM</name>
<feature type="domain" description="Histidine kinase/HSP90-like ATPase" evidence="12">
    <location>
        <begin position="472"/>
        <end position="565"/>
    </location>
</feature>
<dbReference type="EMBL" id="FOOX01000010">
    <property type="protein sequence ID" value="SFG82420.1"/>
    <property type="molecule type" value="Genomic_DNA"/>
</dbReference>
<evidence type="ECO:0000256" key="3">
    <source>
        <dbReference type="ARBA" id="ARBA00012438"/>
    </source>
</evidence>
<evidence type="ECO:0000256" key="6">
    <source>
        <dbReference type="ARBA" id="ARBA00022692"/>
    </source>
</evidence>
<keyword evidence="14" id="KW-1185">Reference proteome</keyword>